<dbReference type="InParanoid" id="A0A3Q7IW13"/>
<sequence>MGYVCVLPYSFPSNPSFIEYIQQTYNPAFRGFARNIVKYDIFEYQEALEIKDDNEDLLGWWRRRSVAFPILSEMVRYVVIQASSLTSEPHWALQYLAITHPDIQFAVNRVAQCMHQPSEHDYHCLKSILRYIFGTLGRGLLIRPGDLELRGF</sequence>
<accession>A0A3Q7IW13</accession>
<reference evidence="2" key="1">
    <citation type="journal article" date="2012" name="Nature">
        <title>The tomato genome sequence provides insights into fleshy fruit evolution.</title>
        <authorList>
            <consortium name="Tomato Genome Consortium"/>
        </authorList>
    </citation>
    <scope>NUCLEOTIDE SEQUENCE [LARGE SCALE GENOMIC DNA]</scope>
    <source>
        <strain evidence="2">cv. Heinz 1706</strain>
    </source>
</reference>
<reference evidence="2" key="2">
    <citation type="submission" date="2019-01" db="UniProtKB">
        <authorList>
            <consortium name="EnsemblPlants"/>
        </authorList>
    </citation>
    <scope>IDENTIFICATION</scope>
    <source>
        <strain evidence="2">cv. Heinz 1706</strain>
    </source>
</reference>
<evidence type="ECO:0000259" key="1">
    <source>
        <dbReference type="Pfam" id="PF05699"/>
    </source>
</evidence>
<dbReference type="Gramene" id="Solyc11g044335.1.1">
    <property type="protein sequence ID" value="Solyc11g044335.1.1"/>
    <property type="gene ID" value="Solyc11g044335.1"/>
</dbReference>
<evidence type="ECO:0000313" key="2">
    <source>
        <dbReference type="EnsemblPlants" id="Solyc11g044335.1.1"/>
    </source>
</evidence>
<dbReference type="InterPro" id="IPR008906">
    <property type="entry name" value="HATC_C_dom"/>
</dbReference>
<dbReference type="Proteomes" id="UP000004994">
    <property type="component" value="Chromosome 11"/>
</dbReference>
<evidence type="ECO:0000313" key="3">
    <source>
        <dbReference type="Proteomes" id="UP000004994"/>
    </source>
</evidence>
<organism evidence="2">
    <name type="scientific">Solanum lycopersicum</name>
    <name type="common">Tomato</name>
    <name type="synonym">Lycopersicon esculentum</name>
    <dbReference type="NCBI Taxonomy" id="4081"/>
    <lineage>
        <taxon>Eukaryota</taxon>
        <taxon>Viridiplantae</taxon>
        <taxon>Streptophyta</taxon>
        <taxon>Embryophyta</taxon>
        <taxon>Tracheophyta</taxon>
        <taxon>Spermatophyta</taxon>
        <taxon>Magnoliopsida</taxon>
        <taxon>eudicotyledons</taxon>
        <taxon>Gunneridae</taxon>
        <taxon>Pentapetalae</taxon>
        <taxon>asterids</taxon>
        <taxon>lamiids</taxon>
        <taxon>Solanales</taxon>
        <taxon>Solanaceae</taxon>
        <taxon>Solanoideae</taxon>
        <taxon>Solaneae</taxon>
        <taxon>Solanum</taxon>
        <taxon>Solanum subgen. Lycopersicon</taxon>
    </lineage>
</organism>
<dbReference type="AlphaFoldDB" id="A0A3Q7IW13"/>
<name>A0A3Q7IW13_SOLLC</name>
<dbReference type="EnsemblPlants" id="Solyc11g044335.1.1">
    <property type="protein sequence ID" value="Solyc11g044335.1.1"/>
    <property type="gene ID" value="Solyc11g044335.1"/>
</dbReference>
<dbReference type="GO" id="GO:0046983">
    <property type="term" value="F:protein dimerization activity"/>
    <property type="evidence" value="ECO:0007669"/>
    <property type="project" value="InterPro"/>
</dbReference>
<dbReference type="Pfam" id="PF05699">
    <property type="entry name" value="Dimer_Tnp_hAT"/>
    <property type="match status" value="1"/>
</dbReference>
<proteinExistence type="predicted"/>
<protein>
    <recommendedName>
        <fullName evidence="1">HAT C-terminal dimerisation domain-containing protein</fullName>
    </recommendedName>
</protein>
<keyword evidence="3" id="KW-1185">Reference proteome</keyword>
<feature type="domain" description="HAT C-terminal dimerisation" evidence="1">
    <location>
        <begin position="44"/>
        <end position="88"/>
    </location>
</feature>